<dbReference type="PANTHER" id="PTHR43096:SF10">
    <property type="entry name" value="CHAPERONE PROTEIN DNAJ A6, CHLOROPLASTIC"/>
    <property type="match status" value="1"/>
</dbReference>
<dbReference type="Pfam" id="PF00226">
    <property type="entry name" value="DnaJ"/>
    <property type="match status" value="1"/>
</dbReference>
<keyword evidence="3" id="KW-1185">Reference proteome</keyword>
<evidence type="ECO:0000313" key="3">
    <source>
        <dbReference type="Proteomes" id="UP001516464"/>
    </source>
</evidence>
<dbReference type="CDD" id="cd06257">
    <property type="entry name" value="DnaJ"/>
    <property type="match status" value="1"/>
</dbReference>
<dbReference type="SMART" id="SM00271">
    <property type="entry name" value="DnaJ"/>
    <property type="match status" value="1"/>
</dbReference>
<protein>
    <submittedName>
        <fullName evidence="2">Chaperone protein DnaJ</fullName>
    </submittedName>
</protein>
<dbReference type="Gene3D" id="1.10.287.110">
    <property type="entry name" value="DnaJ domain"/>
    <property type="match status" value="1"/>
</dbReference>
<dbReference type="SUPFAM" id="SSF46565">
    <property type="entry name" value="Chaperone J-domain"/>
    <property type="match status" value="1"/>
</dbReference>
<dbReference type="EMBL" id="SBIQ01000101">
    <property type="protein sequence ID" value="KAF7683309.1"/>
    <property type="molecule type" value="Genomic_DNA"/>
</dbReference>
<feature type="domain" description="J" evidence="1">
    <location>
        <begin position="5"/>
        <end position="68"/>
    </location>
</feature>
<evidence type="ECO:0000313" key="2">
    <source>
        <dbReference type="EMBL" id="KAF7683309.1"/>
    </source>
</evidence>
<dbReference type="PANTHER" id="PTHR43096">
    <property type="entry name" value="DNAJ HOMOLOG 1, MITOCHONDRIAL-RELATED"/>
    <property type="match status" value="1"/>
</dbReference>
<dbReference type="InterPro" id="IPR036869">
    <property type="entry name" value="J_dom_sf"/>
</dbReference>
<comment type="caution">
    <text evidence="2">The sequence shown here is derived from an EMBL/GenBank/DDBJ whole genome shotgun (WGS) entry which is preliminary data.</text>
</comment>
<evidence type="ECO:0000259" key="1">
    <source>
        <dbReference type="PROSITE" id="PS50076"/>
    </source>
</evidence>
<dbReference type="PRINTS" id="PR00625">
    <property type="entry name" value="JDOMAIN"/>
</dbReference>
<dbReference type="InterPro" id="IPR001623">
    <property type="entry name" value="DnaJ_domain"/>
</dbReference>
<sequence length="110" mass="12569">MDAMHYYSILGLNKNASKKEIRAQYIKLAMKKHPDRGNNNCKDFIELKSAYEKLIKLKDDSFCDNRYGIFTKAEVKNGIKCRCGGIYVIENLIGDIISCDYCSNSIEISD</sequence>
<dbReference type="PROSITE" id="PS50076">
    <property type="entry name" value="DNAJ_2"/>
    <property type="match status" value="1"/>
</dbReference>
<accession>A0ABQ7HYN9</accession>
<organism evidence="2 3">
    <name type="scientific">Astathelohania contejeani</name>
    <dbReference type="NCBI Taxonomy" id="164912"/>
    <lineage>
        <taxon>Eukaryota</taxon>
        <taxon>Fungi</taxon>
        <taxon>Fungi incertae sedis</taxon>
        <taxon>Microsporidia</taxon>
        <taxon>Astathelohaniidae</taxon>
        <taxon>Astathelohania</taxon>
    </lineage>
</organism>
<proteinExistence type="predicted"/>
<name>A0ABQ7HYN9_9MICR</name>
<dbReference type="Proteomes" id="UP001516464">
    <property type="component" value="Unassembled WGS sequence"/>
</dbReference>
<reference evidence="2 3" key="1">
    <citation type="submission" date="2019-01" db="EMBL/GenBank/DDBJ databases">
        <title>Genomes sequencing and comparative genomics of infectious freshwater microsporidia, Cucumispora dikerogammari and Thelohania contejeani.</title>
        <authorList>
            <person name="Cormier A."/>
            <person name="Giraud I."/>
            <person name="Wattier R."/>
            <person name="Teixeira M."/>
            <person name="Grandjean F."/>
            <person name="Rigaud T."/>
            <person name="Cordaux R."/>
        </authorList>
    </citation>
    <scope>NUCLEOTIDE SEQUENCE [LARGE SCALE GENOMIC DNA]</scope>
    <source>
        <strain evidence="2">T1</strain>
        <tissue evidence="2">Spores</tissue>
    </source>
</reference>
<gene>
    <name evidence="2" type="primary">dnaJ</name>
    <name evidence="2" type="ORF">TCON_1476</name>
</gene>